<comment type="caution">
    <text evidence="1">The sequence shown here is derived from an EMBL/GenBank/DDBJ whole genome shotgun (WGS) entry which is preliminary data.</text>
</comment>
<reference evidence="1" key="1">
    <citation type="journal article" date="2014" name="Front. Microbiol.">
        <title>High frequency of phylogenetically diverse reductive dehalogenase-homologous genes in deep subseafloor sedimentary metagenomes.</title>
        <authorList>
            <person name="Kawai M."/>
            <person name="Futagami T."/>
            <person name="Toyoda A."/>
            <person name="Takaki Y."/>
            <person name="Nishi S."/>
            <person name="Hori S."/>
            <person name="Arai W."/>
            <person name="Tsubouchi T."/>
            <person name="Morono Y."/>
            <person name="Uchiyama I."/>
            <person name="Ito T."/>
            <person name="Fujiyama A."/>
            <person name="Inagaki F."/>
            <person name="Takami H."/>
        </authorList>
    </citation>
    <scope>NUCLEOTIDE SEQUENCE</scope>
    <source>
        <strain evidence="1">Expedition CK06-06</strain>
    </source>
</reference>
<evidence type="ECO:0000313" key="1">
    <source>
        <dbReference type="EMBL" id="GAG61112.1"/>
    </source>
</evidence>
<protein>
    <submittedName>
        <fullName evidence="1">Uncharacterized protein</fullName>
    </submittedName>
</protein>
<dbReference type="AlphaFoldDB" id="X0ZSW2"/>
<name>X0ZSW2_9ZZZZ</name>
<accession>X0ZSW2</accession>
<gene>
    <name evidence="1" type="ORF">S01H4_04036</name>
</gene>
<dbReference type="EMBL" id="BART01001044">
    <property type="protein sequence ID" value="GAG61112.1"/>
    <property type="molecule type" value="Genomic_DNA"/>
</dbReference>
<organism evidence="1">
    <name type="scientific">marine sediment metagenome</name>
    <dbReference type="NCBI Taxonomy" id="412755"/>
    <lineage>
        <taxon>unclassified sequences</taxon>
        <taxon>metagenomes</taxon>
        <taxon>ecological metagenomes</taxon>
    </lineage>
</organism>
<sequence length="61" mass="7252">MAEKDLRCVKRNALGECIEWVEIADKFVPVFRENDKKCNPELYEKWKDKVKGRKISILPED</sequence>
<proteinExistence type="predicted"/>